<dbReference type="EMBL" id="VSSQ01016090">
    <property type="protein sequence ID" value="MPM57094.1"/>
    <property type="molecule type" value="Genomic_DNA"/>
</dbReference>
<reference evidence="1" key="1">
    <citation type="submission" date="2019-08" db="EMBL/GenBank/DDBJ databases">
        <authorList>
            <person name="Kucharzyk K."/>
            <person name="Murdoch R.W."/>
            <person name="Higgins S."/>
            <person name="Loffler F."/>
        </authorList>
    </citation>
    <scope>NUCLEOTIDE SEQUENCE</scope>
</reference>
<protein>
    <submittedName>
        <fullName evidence="1">Uncharacterized protein</fullName>
    </submittedName>
</protein>
<proteinExistence type="predicted"/>
<dbReference type="AlphaFoldDB" id="A0A645B5T5"/>
<sequence>MRNIIKLNFSISDNKLITSAEYVPIRLAPSG</sequence>
<comment type="caution">
    <text evidence="1">The sequence shown here is derived from an EMBL/GenBank/DDBJ whole genome shotgun (WGS) entry which is preliminary data.</text>
</comment>
<organism evidence="1">
    <name type="scientific">bioreactor metagenome</name>
    <dbReference type="NCBI Taxonomy" id="1076179"/>
    <lineage>
        <taxon>unclassified sequences</taxon>
        <taxon>metagenomes</taxon>
        <taxon>ecological metagenomes</taxon>
    </lineage>
</organism>
<accession>A0A645B5T5</accession>
<gene>
    <name evidence="1" type="ORF">SDC9_103912</name>
</gene>
<name>A0A645B5T5_9ZZZZ</name>
<evidence type="ECO:0000313" key="1">
    <source>
        <dbReference type="EMBL" id="MPM57094.1"/>
    </source>
</evidence>